<dbReference type="Pfam" id="PF19413">
    <property type="entry name" value="YaiO"/>
    <property type="match status" value="1"/>
</dbReference>
<dbReference type="RefSeq" id="WP_202082158.1">
    <property type="nucleotide sequence ID" value="NZ_JAERTZ010000004.1"/>
</dbReference>
<keyword evidence="3" id="KW-1185">Reference proteome</keyword>
<evidence type="ECO:0000313" key="3">
    <source>
        <dbReference type="Proteomes" id="UP000638570"/>
    </source>
</evidence>
<feature type="domain" description="YaiO beta-barrel" evidence="1">
    <location>
        <begin position="28"/>
        <end position="196"/>
    </location>
</feature>
<proteinExistence type="predicted"/>
<dbReference type="InterPro" id="IPR030887">
    <property type="entry name" value="Beta-barrel_YaiO"/>
</dbReference>
<evidence type="ECO:0000259" key="1">
    <source>
        <dbReference type="Pfam" id="PF19413"/>
    </source>
</evidence>
<dbReference type="NCBIfam" id="TIGR04390">
    <property type="entry name" value="OMP_YaiO_dom"/>
    <property type="match status" value="1"/>
</dbReference>
<evidence type="ECO:0000313" key="2">
    <source>
        <dbReference type="EMBL" id="MBL1376198.1"/>
    </source>
</evidence>
<accession>A0ABS1QMW1</accession>
<gene>
    <name evidence="2" type="ORF">JKV55_02475</name>
</gene>
<protein>
    <submittedName>
        <fullName evidence="2">YaiO family outer membrane beta-barrel protein</fullName>
    </submittedName>
</protein>
<organism evidence="2 3">
    <name type="scientific">Zobellella iuensis</name>
    <dbReference type="NCBI Taxonomy" id="2803811"/>
    <lineage>
        <taxon>Bacteria</taxon>
        <taxon>Pseudomonadati</taxon>
        <taxon>Pseudomonadota</taxon>
        <taxon>Gammaproteobacteria</taxon>
        <taxon>Aeromonadales</taxon>
        <taxon>Aeromonadaceae</taxon>
        <taxon>Zobellella</taxon>
    </lineage>
</organism>
<reference evidence="3" key="1">
    <citation type="submission" date="2021-01" db="EMBL/GenBank/DDBJ databases">
        <title>Genome public.</title>
        <authorList>
            <person name="Liu C."/>
            <person name="Sun Q."/>
        </authorList>
    </citation>
    <scope>NUCLEOTIDE SEQUENCE [LARGE SCALE GENOMIC DNA]</scope>
    <source>
        <strain evidence="3">CGMCC 1.18722</strain>
    </source>
</reference>
<sequence>MRHGGWIWWLMLATVQAQDEPPAPRVTEAELSVRYDVLDRGFDDEQSYRLDWLSARRGYNSYHGGVISQSRFGEAGQGMELGGHFPLDGRWSLFTEGGLGFSARFLPEWFAEAGAERRLAYGFGLRAGYRRTSYSSNRVDRLGLTGDRYWGAWRGAYTLNLTWLEGRDPVLGHHASLSYYPDDRSYWGVRVGLGEERELVSSARIVTTDTAAIGVFGRYWLAPRWALTWDLEAGRQGELYHRYGARLGVRHAF</sequence>
<dbReference type="EMBL" id="JAERTZ010000004">
    <property type="protein sequence ID" value="MBL1376198.1"/>
    <property type="molecule type" value="Genomic_DNA"/>
</dbReference>
<dbReference type="Proteomes" id="UP000638570">
    <property type="component" value="Unassembled WGS sequence"/>
</dbReference>
<name>A0ABS1QMW1_9GAMM</name>
<comment type="caution">
    <text evidence="2">The sequence shown here is derived from an EMBL/GenBank/DDBJ whole genome shotgun (WGS) entry which is preliminary data.</text>
</comment>